<dbReference type="EMBL" id="BGPR01010994">
    <property type="protein sequence ID" value="GBN49047.1"/>
    <property type="molecule type" value="Genomic_DNA"/>
</dbReference>
<proteinExistence type="predicted"/>
<dbReference type="Proteomes" id="UP000499080">
    <property type="component" value="Unassembled WGS sequence"/>
</dbReference>
<keyword evidence="2" id="KW-1185">Reference proteome</keyword>
<dbReference type="InterPro" id="IPR023591">
    <property type="entry name" value="Ribosomal_uS2_flav_dom_sf"/>
</dbReference>
<comment type="caution">
    <text evidence="1">The sequence shown here is derived from an EMBL/GenBank/DDBJ whole genome shotgun (WGS) entry which is preliminary data.</text>
</comment>
<sequence length="85" mass="9303">MSGGTSALNLQDDDVTKFLASSTHTGSTNLDFQMQQYVFKRRPDVRIFVMNNSAAENALSASDDVVGIVFKASLSFITFDDRFSG</sequence>
<evidence type="ECO:0000313" key="1">
    <source>
        <dbReference type="EMBL" id="GBN49047.1"/>
    </source>
</evidence>
<gene>
    <name evidence="1" type="ORF">AVEN_189657_1</name>
</gene>
<protein>
    <submittedName>
        <fullName evidence="1">Uncharacterized protein</fullName>
    </submittedName>
</protein>
<dbReference type="AlphaFoldDB" id="A0A4Y2PFS1"/>
<dbReference type="OrthoDB" id="414863at2759"/>
<accession>A0A4Y2PFS1</accession>
<reference evidence="1 2" key="1">
    <citation type="journal article" date="2019" name="Sci. Rep.">
        <title>Orb-weaving spider Araneus ventricosus genome elucidates the spidroin gene catalogue.</title>
        <authorList>
            <person name="Kono N."/>
            <person name="Nakamura H."/>
            <person name="Ohtoshi R."/>
            <person name="Moran D.A.P."/>
            <person name="Shinohara A."/>
            <person name="Yoshida Y."/>
            <person name="Fujiwara M."/>
            <person name="Mori M."/>
            <person name="Tomita M."/>
            <person name="Arakawa K."/>
        </authorList>
    </citation>
    <scope>NUCLEOTIDE SEQUENCE [LARGE SCALE GENOMIC DNA]</scope>
</reference>
<evidence type="ECO:0000313" key="2">
    <source>
        <dbReference type="Proteomes" id="UP000499080"/>
    </source>
</evidence>
<dbReference type="SUPFAM" id="SSF52313">
    <property type="entry name" value="Ribosomal protein S2"/>
    <property type="match status" value="1"/>
</dbReference>
<name>A0A4Y2PFS1_ARAVE</name>
<organism evidence="1 2">
    <name type="scientific">Araneus ventricosus</name>
    <name type="common">Orbweaver spider</name>
    <name type="synonym">Epeira ventricosa</name>
    <dbReference type="NCBI Taxonomy" id="182803"/>
    <lineage>
        <taxon>Eukaryota</taxon>
        <taxon>Metazoa</taxon>
        <taxon>Ecdysozoa</taxon>
        <taxon>Arthropoda</taxon>
        <taxon>Chelicerata</taxon>
        <taxon>Arachnida</taxon>
        <taxon>Araneae</taxon>
        <taxon>Araneomorphae</taxon>
        <taxon>Entelegynae</taxon>
        <taxon>Araneoidea</taxon>
        <taxon>Araneidae</taxon>
        <taxon>Araneus</taxon>
    </lineage>
</organism>
<dbReference type="Gene3D" id="3.40.50.10490">
    <property type="entry name" value="Glucose-6-phosphate isomerase like protein, domain 1"/>
    <property type="match status" value="1"/>
</dbReference>